<dbReference type="Pfam" id="PF07819">
    <property type="entry name" value="PGAP1"/>
    <property type="match status" value="1"/>
</dbReference>
<proteinExistence type="predicted"/>
<dbReference type="GO" id="GO:0016788">
    <property type="term" value="F:hydrolase activity, acting on ester bonds"/>
    <property type="evidence" value="ECO:0007669"/>
    <property type="project" value="InterPro"/>
</dbReference>
<keyword evidence="4" id="KW-0472">Membrane</keyword>
<evidence type="ECO:0000256" key="1">
    <source>
        <dbReference type="ARBA" id="ARBA00004240"/>
    </source>
</evidence>
<evidence type="ECO:0000259" key="6">
    <source>
        <dbReference type="Pfam" id="PF20284"/>
    </source>
</evidence>
<evidence type="ECO:0008006" key="9">
    <source>
        <dbReference type="Google" id="ProtNLM"/>
    </source>
</evidence>
<evidence type="ECO:0000256" key="4">
    <source>
        <dbReference type="ARBA" id="ARBA00023136"/>
    </source>
</evidence>
<feature type="domain" description="ABC-three component systems C-terminal" evidence="6">
    <location>
        <begin position="260"/>
        <end position="386"/>
    </location>
</feature>
<evidence type="ECO:0000259" key="5">
    <source>
        <dbReference type="Pfam" id="PF07819"/>
    </source>
</evidence>
<sequence length="401" mass="46105">MIEFVYQAKNKNLIIFIHGLTGSNETWKNEITNNTFPDLLLTDKTINSNFDIAYFEYFSSFLNIKEKVTGIKSLFNKDLSSPKNISINEISNVLSTRIDYELEDYDNIILIGHSMGGLIAKRTILKYIDKHSKIKLFLSLAVPHLGSELATYGDFITKNIQVEQLRPLSDETISLTSEWMNGHNLPTTKYFRGVYEGIVNKNSSVPMNTKDEDILNIDENHRSISKPKDANSIVIKSTIVILKDFLKNVKVDDIDYNFITDSKYDDEYFVLKLLIADVHQSIVKNSKKHFYYSEAIRKIFTSKQDLLILKELYAKIESIYFNTYALFTSKKIDSSTELVSIVHDKIIEKEKDFLATELSKINGLHKQGMIHQLANDMSKDISWSDPLPTIEELNKIRVNNV</sequence>
<dbReference type="eggNOG" id="COG1075">
    <property type="taxonomic scope" value="Bacteria"/>
</dbReference>
<dbReference type="AlphaFoldDB" id="D5V5X7"/>
<comment type="subcellular location">
    <subcellularLocation>
        <location evidence="1">Endoplasmic reticulum</location>
    </subcellularLocation>
    <subcellularLocation>
        <location evidence="2">Membrane</location>
    </subcellularLocation>
</comment>
<dbReference type="PANTHER" id="PTHR48182">
    <property type="entry name" value="PROTEIN SERAC1"/>
    <property type="match status" value="1"/>
</dbReference>
<feature type="domain" description="GPI inositol-deacylase PGAP1-like alpha/beta" evidence="5">
    <location>
        <begin position="14"/>
        <end position="157"/>
    </location>
</feature>
<accession>D5V5X7</accession>
<dbReference type="EMBL" id="CP001999">
    <property type="protein sequence ID" value="ADG93144.1"/>
    <property type="molecule type" value="Genomic_DNA"/>
</dbReference>
<dbReference type="GO" id="GO:0016020">
    <property type="term" value="C:membrane"/>
    <property type="evidence" value="ECO:0007669"/>
    <property type="project" value="UniProtKB-SubCell"/>
</dbReference>
<dbReference type="KEGG" id="ant:Arnit_1488"/>
<dbReference type="PANTHER" id="PTHR48182:SF2">
    <property type="entry name" value="PROTEIN SERAC1"/>
    <property type="match status" value="1"/>
</dbReference>
<dbReference type="HOGENOM" id="CLU_071197_0_0_7"/>
<evidence type="ECO:0000313" key="7">
    <source>
        <dbReference type="EMBL" id="ADG93144.1"/>
    </source>
</evidence>
<dbReference type="OrthoDB" id="9806902at2"/>
<name>D5V5X7_ARCNC</name>
<dbReference type="Proteomes" id="UP000000939">
    <property type="component" value="Chromosome"/>
</dbReference>
<keyword evidence="3" id="KW-0256">Endoplasmic reticulum</keyword>
<evidence type="ECO:0000256" key="3">
    <source>
        <dbReference type="ARBA" id="ARBA00022824"/>
    </source>
</evidence>
<dbReference type="SUPFAM" id="SSF53474">
    <property type="entry name" value="alpha/beta-Hydrolases"/>
    <property type="match status" value="1"/>
</dbReference>
<evidence type="ECO:0000256" key="2">
    <source>
        <dbReference type="ARBA" id="ARBA00004370"/>
    </source>
</evidence>
<dbReference type="InterPro" id="IPR046912">
    <property type="entry name" value="ABC-3C_CTD8"/>
</dbReference>
<organism evidence="7 8">
    <name type="scientific">Arcobacter nitrofigilis (strain ATCC 33309 / DSM 7299 / CCUG 15893 / LMG 7604 / NCTC 12251 / CI)</name>
    <name type="common">Campylobacter nitrofigilis</name>
    <dbReference type="NCBI Taxonomy" id="572480"/>
    <lineage>
        <taxon>Bacteria</taxon>
        <taxon>Pseudomonadati</taxon>
        <taxon>Campylobacterota</taxon>
        <taxon>Epsilonproteobacteria</taxon>
        <taxon>Campylobacterales</taxon>
        <taxon>Arcobacteraceae</taxon>
        <taxon>Arcobacter</taxon>
    </lineage>
</organism>
<dbReference type="InterPro" id="IPR052374">
    <property type="entry name" value="SERAC1"/>
</dbReference>
<gene>
    <name evidence="7" type="ordered locus">Arnit_1488</name>
</gene>
<dbReference type="Gene3D" id="3.40.50.1820">
    <property type="entry name" value="alpha/beta hydrolase"/>
    <property type="match status" value="1"/>
</dbReference>
<reference evidence="7 8" key="1">
    <citation type="journal article" date="2010" name="Stand. Genomic Sci.">
        <title>Complete genome sequence of Arcobacter nitrofigilis type strain (CI).</title>
        <authorList>
            <person name="Pati A."/>
            <person name="Gronow S."/>
            <person name="Lapidus A."/>
            <person name="Copeland A."/>
            <person name="Glavina Del Rio T."/>
            <person name="Nolan M."/>
            <person name="Lucas S."/>
            <person name="Tice H."/>
            <person name="Cheng J.F."/>
            <person name="Han C."/>
            <person name="Chertkov O."/>
            <person name="Bruce D."/>
            <person name="Tapia R."/>
            <person name="Goodwin L."/>
            <person name="Pitluck S."/>
            <person name="Liolios K."/>
            <person name="Ivanova N."/>
            <person name="Mavromatis K."/>
            <person name="Chen A."/>
            <person name="Palaniappan K."/>
            <person name="Land M."/>
            <person name="Hauser L."/>
            <person name="Chang Y.J."/>
            <person name="Jeffries C.D."/>
            <person name="Detter J.C."/>
            <person name="Rohde M."/>
            <person name="Goker M."/>
            <person name="Bristow J."/>
            <person name="Eisen J.A."/>
            <person name="Markowitz V."/>
            <person name="Hugenholtz P."/>
            <person name="Klenk H.P."/>
            <person name="Kyrpides N.C."/>
        </authorList>
    </citation>
    <scope>NUCLEOTIDE SEQUENCE [LARGE SCALE GENOMIC DNA]</scope>
    <source>
        <strain evidence="8">ATCC 33309 / DSM 7299 / CCUG 15893 / LMG 7604 / NCTC 12251 / CI</strain>
    </source>
</reference>
<dbReference type="Pfam" id="PF20284">
    <property type="entry name" value="CTD8"/>
    <property type="match status" value="1"/>
</dbReference>
<keyword evidence="8" id="KW-1185">Reference proteome</keyword>
<protein>
    <recommendedName>
        <fullName evidence="9">PGAP1 family protein</fullName>
    </recommendedName>
</protein>
<evidence type="ECO:0000313" key="8">
    <source>
        <dbReference type="Proteomes" id="UP000000939"/>
    </source>
</evidence>
<dbReference type="STRING" id="572480.Arnit_1488"/>
<dbReference type="RefSeq" id="WP_013135289.1">
    <property type="nucleotide sequence ID" value="NC_014166.1"/>
</dbReference>
<dbReference type="InterPro" id="IPR012908">
    <property type="entry name" value="PGAP1-ab_dom-like"/>
</dbReference>
<dbReference type="InterPro" id="IPR029058">
    <property type="entry name" value="AB_hydrolase_fold"/>
</dbReference>